<dbReference type="GO" id="GO:0036396">
    <property type="term" value="C:RNA N6-methyladenosine methyltransferase complex"/>
    <property type="evidence" value="ECO:0007669"/>
    <property type="project" value="TreeGrafter"/>
</dbReference>
<dbReference type="RefSeq" id="XP_033764901.1">
    <property type="nucleotide sequence ID" value="XM_033909010.1"/>
</dbReference>
<dbReference type="Pfam" id="PF05063">
    <property type="entry name" value="MT-A70"/>
    <property type="match status" value="1"/>
</dbReference>
<dbReference type="OrthoDB" id="14833at2759"/>
<keyword evidence="2" id="KW-0539">Nucleus</keyword>
<dbReference type="PROSITE" id="PS51592">
    <property type="entry name" value="SAM_MTA70L_2"/>
    <property type="match status" value="1"/>
</dbReference>
<proteinExistence type="inferred from homology"/>
<sequence length="362" mass="41784">MRRSIQYHDKEYGATAIIKQKRSGNTNKMAFQDSTYDQNKSRHNNSHLQGPNQETIEMKSKHVSFKPSRDFHTNDYSNNYIHGNSLPQQHVTNIENRVDGYPKLQKLFQAKAKQINQFATTPFGCKIGIDSIVPTLNHWIQNENLTFDVVMIGCLTENQFIYPILTQLPLDKLISKPGFLFIWANSQKINELTKLLNNEIWAKKFRRSEELVFVPIDKKSPFYPGLDQDDETLMEKMQWHCWMCITGTVRRSTDGHLIHCNVDTDLSIETKDTTNGAVPSHLYRIAENFSTATRRLHIIPARTGYETPVKVRPGWVIVSPDVMLDNFSPKRYKEEIANLGSNIPLKNEIELLRPRSPVQKAQ</sequence>
<dbReference type="GO" id="GO:0003729">
    <property type="term" value="F:mRNA binding"/>
    <property type="evidence" value="ECO:0007669"/>
    <property type="project" value="TreeGrafter"/>
</dbReference>
<dbReference type="VEuPathDB" id="FungiDB:SPAR_C00140"/>
<dbReference type="PANTHER" id="PTHR13107">
    <property type="entry name" value="N6-ADENOSINE-METHYLTRANSFERASE NON-CATALYTIC SUBUNIT"/>
    <property type="match status" value="1"/>
</dbReference>
<reference evidence="4" key="4">
    <citation type="submission" date="2025-08" db="UniProtKB">
        <authorList>
            <consortium name="RefSeq"/>
        </authorList>
    </citation>
    <scope>IDENTIFICATION</scope>
    <source>
        <strain evidence="4">CBS432</strain>
    </source>
</reference>
<accession>A0A8B8UMM5</accession>
<dbReference type="InterPro" id="IPR007757">
    <property type="entry name" value="MT-A70-like"/>
</dbReference>
<protein>
    <submittedName>
        <fullName evidence="4">Kar4p</fullName>
    </submittedName>
</protein>
<organism evidence="4">
    <name type="scientific">Saccharomyces paradoxus</name>
    <name type="common">Yeast</name>
    <name type="synonym">Saccharomyces douglasii</name>
    <dbReference type="NCBI Taxonomy" id="27291"/>
    <lineage>
        <taxon>Eukaryota</taxon>
        <taxon>Fungi</taxon>
        <taxon>Dikarya</taxon>
        <taxon>Ascomycota</taxon>
        <taxon>Saccharomycotina</taxon>
        <taxon>Saccharomycetes</taxon>
        <taxon>Saccharomycetales</taxon>
        <taxon>Saccharomycetaceae</taxon>
        <taxon>Saccharomyces</taxon>
    </lineage>
</organism>
<reference evidence="4" key="3">
    <citation type="submission" date="2025-07" db="EMBL/GenBank/DDBJ databases">
        <authorList>
            <consortium name="NCBI Genome Project"/>
        </authorList>
    </citation>
    <scope>NUCLEOTIDE SEQUENCE</scope>
    <source>
        <strain evidence="4">CBS432</strain>
    </source>
</reference>
<gene>
    <name evidence="4" type="primary">KAR4</name>
    <name evidence="4" type="ORF">SPAR_C00140</name>
</gene>
<dbReference type="GeneID" id="54629105"/>
<dbReference type="AlphaFoldDB" id="A0A8B8UMM5"/>
<comment type="similarity">
    <text evidence="3">Belongs to the MT-A70-like family.</text>
</comment>
<dbReference type="PROSITE" id="PS51143">
    <property type="entry name" value="MT_A70"/>
    <property type="match status" value="1"/>
</dbReference>
<dbReference type="GO" id="GO:0005634">
    <property type="term" value="C:nucleus"/>
    <property type="evidence" value="ECO:0007669"/>
    <property type="project" value="UniProtKB-SubCell"/>
</dbReference>
<dbReference type="InterPro" id="IPR045123">
    <property type="entry name" value="METTL14-like"/>
</dbReference>
<comment type="subcellular location">
    <subcellularLocation>
        <location evidence="1">Nucleus</location>
    </subcellularLocation>
</comment>
<evidence type="ECO:0000256" key="1">
    <source>
        <dbReference type="ARBA" id="ARBA00004123"/>
    </source>
</evidence>
<evidence type="ECO:0000256" key="2">
    <source>
        <dbReference type="ARBA" id="ARBA00023242"/>
    </source>
</evidence>
<dbReference type="KEGG" id="spao:SPAR_C00140"/>
<reference evidence="4" key="2">
    <citation type="submission" date="2020-01" db="EMBL/GenBank/DDBJ databases">
        <title>Population-level Yeast Reference Genomes.</title>
        <authorList>
            <person name="Yue J.-X."/>
        </authorList>
    </citation>
    <scope>NUCLEOTIDE SEQUENCE</scope>
    <source>
        <strain evidence="4">CBS432</strain>
    </source>
</reference>
<name>A0A8B8UMM5_SACPA</name>
<evidence type="ECO:0000313" key="4">
    <source>
        <dbReference type="RefSeq" id="XP_033764901.1"/>
    </source>
</evidence>
<dbReference type="PANTHER" id="PTHR13107:SF0">
    <property type="entry name" value="N6-ADENOSINE-METHYLTRANSFERASE NON-CATALYTIC SUBUNIT"/>
    <property type="match status" value="1"/>
</dbReference>
<reference evidence="4" key="1">
    <citation type="journal article" date="2017" name="Nat. Genet.">
        <title>Contrasting evolutionary genome dynamics between domesticated and wild yeasts.</title>
        <authorList>
            <person name="Yue J.X."/>
            <person name="Li J."/>
            <person name="Aigrain L."/>
            <person name="Hallin J."/>
            <person name="Persson K."/>
            <person name="Oliver K."/>
            <person name="Bergstrom A."/>
            <person name="Coupland P."/>
            <person name="Warringer J."/>
            <person name="Lagomarsino M.C."/>
            <person name="Fischer G."/>
            <person name="Durbin R."/>
            <person name="Liti G."/>
        </authorList>
    </citation>
    <scope>NUCLEOTIDE SEQUENCE</scope>
    <source>
        <strain evidence="4">CBS432</strain>
    </source>
</reference>
<evidence type="ECO:0000256" key="3">
    <source>
        <dbReference type="PROSITE-ProRule" id="PRU00489"/>
    </source>
</evidence>